<comment type="caution">
    <text evidence="3">The sequence shown here is derived from an EMBL/GenBank/DDBJ whole genome shotgun (WGS) entry which is preliminary data.</text>
</comment>
<dbReference type="SUPFAM" id="SSF51322">
    <property type="entry name" value="Cyanovirin-N"/>
    <property type="match status" value="1"/>
</dbReference>
<dbReference type="EMBL" id="MU858065">
    <property type="protein sequence ID" value="KAK4216731.1"/>
    <property type="molecule type" value="Genomic_DNA"/>
</dbReference>
<dbReference type="Pfam" id="PF08881">
    <property type="entry name" value="CVNH"/>
    <property type="match status" value="1"/>
</dbReference>
<reference evidence="3" key="2">
    <citation type="submission" date="2023-05" db="EMBL/GenBank/DDBJ databases">
        <authorList>
            <consortium name="Lawrence Berkeley National Laboratory"/>
            <person name="Steindorff A."/>
            <person name="Hensen N."/>
            <person name="Bonometti L."/>
            <person name="Westerberg I."/>
            <person name="Brannstrom I.O."/>
            <person name="Guillou S."/>
            <person name="Cros-Aarteil S."/>
            <person name="Calhoun S."/>
            <person name="Haridas S."/>
            <person name="Kuo A."/>
            <person name="Mondo S."/>
            <person name="Pangilinan J."/>
            <person name="Riley R."/>
            <person name="Labutti K."/>
            <person name="Andreopoulos B."/>
            <person name="Lipzen A."/>
            <person name="Chen C."/>
            <person name="Yanf M."/>
            <person name="Daum C."/>
            <person name="Ng V."/>
            <person name="Clum A."/>
            <person name="Ohm R."/>
            <person name="Martin F."/>
            <person name="Silar P."/>
            <person name="Natvig D."/>
            <person name="Lalanne C."/>
            <person name="Gautier V."/>
            <person name="Ament-Velasquez S.L."/>
            <person name="Kruys A."/>
            <person name="Hutchinson M.I."/>
            <person name="Powell A.J."/>
            <person name="Barry K."/>
            <person name="Miller A.N."/>
            <person name="Grigoriev I.V."/>
            <person name="Debuchy R."/>
            <person name="Gladieux P."/>
            <person name="Thoren M.H."/>
            <person name="Johannesson H."/>
        </authorList>
    </citation>
    <scope>NUCLEOTIDE SEQUENCE</scope>
    <source>
        <strain evidence="3">PSN293</strain>
    </source>
</reference>
<dbReference type="InterPro" id="IPR036673">
    <property type="entry name" value="Cyanovirin-N_sf"/>
</dbReference>
<organism evidence="3 4">
    <name type="scientific">Rhypophila decipiens</name>
    <dbReference type="NCBI Taxonomy" id="261697"/>
    <lineage>
        <taxon>Eukaryota</taxon>
        <taxon>Fungi</taxon>
        <taxon>Dikarya</taxon>
        <taxon>Ascomycota</taxon>
        <taxon>Pezizomycotina</taxon>
        <taxon>Sordariomycetes</taxon>
        <taxon>Sordariomycetidae</taxon>
        <taxon>Sordariales</taxon>
        <taxon>Naviculisporaceae</taxon>
        <taxon>Rhypophila</taxon>
    </lineage>
</organism>
<proteinExistence type="predicted"/>
<evidence type="ECO:0000256" key="1">
    <source>
        <dbReference type="SAM" id="SignalP"/>
    </source>
</evidence>
<keyword evidence="1" id="KW-0732">Signal</keyword>
<evidence type="ECO:0000313" key="4">
    <source>
        <dbReference type="Proteomes" id="UP001301769"/>
    </source>
</evidence>
<feature type="chain" id="PRO_5042849114" description="Cyanovirin-N domain-containing protein" evidence="1">
    <location>
        <begin position="17"/>
        <end position="184"/>
    </location>
</feature>
<sequence length="184" mass="19549">MLIMASTITLATPVAAPDPITSVVPTPAANTELGPVLGTPIPEAEALALVVAATKENRTLSTIGEQAHDSLDKRSYVATCTGCVIDLPPGGDVNLVCSCRNKAGGTTWSALNLRNCLANHWGVLVWEYYGNFKASCPGVLLLDGSVMGTWCRPYLPDNTVSYVYTQIDLNAKIHNWDGILGCMI</sequence>
<feature type="domain" description="Cyanovirin-N" evidence="2">
    <location>
        <begin position="78"/>
        <end position="180"/>
    </location>
</feature>
<protein>
    <recommendedName>
        <fullName evidence="2">Cyanovirin-N domain-containing protein</fullName>
    </recommendedName>
</protein>
<reference evidence="3" key="1">
    <citation type="journal article" date="2023" name="Mol. Phylogenet. Evol.">
        <title>Genome-scale phylogeny and comparative genomics of the fungal order Sordariales.</title>
        <authorList>
            <person name="Hensen N."/>
            <person name="Bonometti L."/>
            <person name="Westerberg I."/>
            <person name="Brannstrom I.O."/>
            <person name="Guillou S."/>
            <person name="Cros-Aarteil S."/>
            <person name="Calhoun S."/>
            <person name="Haridas S."/>
            <person name="Kuo A."/>
            <person name="Mondo S."/>
            <person name="Pangilinan J."/>
            <person name="Riley R."/>
            <person name="LaButti K."/>
            <person name="Andreopoulos B."/>
            <person name="Lipzen A."/>
            <person name="Chen C."/>
            <person name="Yan M."/>
            <person name="Daum C."/>
            <person name="Ng V."/>
            <person name="Clum A."/>
            <person name="Steindorff A."/>
            <person name="Ohm R.A."/>
            <person name="Martin F."/>
            <person name="Silar P."/>
            <person name="Natvig D.O."/>
            <person name="Lalanne C."/>
            <person name="Gautier V."/>
            <person name="Ament-Velasquez S.L."/>
            <person name="Kruys A."/>
            <person name="Hutchinson M.I."/>
            <person name="Powell A.J."/>
            <person name="Barry K."/>
            <person name="Miller A.N."/>
            <person name="Grigoriev I.V."/>
            <person name="Debuchy R."/>
            <person name="Gladieux P."/>
            <person name="Hiltunen Thoren M."/>
            <person name="Johannesson H."/>
        </authorList>
    </citation>
    <scope>NUCLEOTIDE SEQUENCE</scope>
    <source>
        <strain evidence="3">PSN293</strain>
    </source>
</reference>
<dbReference type="Proteomes" id="UP001301769">
    <property type="component" value="Unassembled WGS sequence"/>
</dbReference>
<keyword evidence="4" id="KW-1185">Reference proteome</keyword>
<accession>A0AAN6YDQ4</accession>
<dbReference type="Gene3D" id="2.30.60.10">
    <property type="entry name" value="Cyanovirin-N"/>
    <property type="match status" value="1"/>
</dbReference>
<evidence type="ECO:0000313" key="3">
    <source>
        <dbReference type="EMBL" id="KAK4216731.1"/>
    </source>
</evidence>
<feature type="signal peptide" evidence="1">
    <location>
        <begin position="1"/>
        <end position="16"/>
    </location>
</feature>
<dbReference type="InterPro" id="IPR011058">
    <property type="entry name" value="Cyanovirin-N"/>
</dbReference>
<name>A0AAN6YDQ4_9PEZI</name>
<gene>
    <name evidence="3" type="ORF">QBC37DRAFT_397313</name>
</gene>
<evidence type="ECO:0000259" key="2">
    <source>
        <dbReference type="Pfam" id="PF08881"/>
    </source>
</evidence>
<dbReference type="AlphaFoldDB" id="A0AAN6YDQ4"/>